<sequence length="129" mass="14111">MPQDLVKQHEVHIANCGESYPCREDQTLLAGMEALGRKGIPIGCRGGGCGICKVHVRSGEYRAGKMSRACVSEEEQARRIALACRTYPRSDVVLEAVGAATRRLAQQAEEDLDGETCEDRSPSSNEYRV</sequence>
<comment type="caution">
    <text evidence="3">The sequence shown here is derived from an EMBL/GenBank/DDBJ whole genome shotgun (WGS) entry which is preliminary data.</text>
</comment>
<dbReference type="InterPro" id="IPR012675">
    <property type="entry name" value="Beta-grasp_dom_sf"/>
</dbReference>
<dbReference type="Gene3D" id="3.10.20.30">
    <property type="match status" value="1"/>
</dbReference>
<evidence type="ECO:0000256" key="1">
    <source>
        <dbReference type="SAM" id="MobiDB-lite"/>
    </source>
</evidence>
<dbReference type="PROSITE" id="PS00197">
    <property type="entry name" value="2FE2S_FER_1"/>
    <property type="match status" value="1"/>
</dbReference>
<dbReference type="InterPro" id="IPR001041">
    <property type="entry name" value="2Fe-2S_ferredoxin-type"/>
</dbReference>
<gene>
    <name evidence="3" type="ORF">GCM10009097_21460</name>
</gene>
<evidence type="ECO:0000313" key="3">
    <source>
        <dbReference type="EMBL" id="GAA0504282.1"/>
    </source>
</evidence>
<dbReference type="PROSITE" id="PS51085">
    <property type="entry name" value="2FE2S_FER_2"/>
    <property type="match status" value="1"/>
</dbReference>
<dbReference type="CDD" id="cd00207">
    <property type="entry name" value="fer2"/>
    <property type="match status" value="1"/>
</dbReference>
<proteinExistence type="predicted"/>
<accession>A0ABN1BRW1</accession>
<evidence type="ECO:0000313" key="4">
    <source>
        <dbReference type="Proteomes" id="UP001501706"/>
    </source>
</evidence>
<organism evidence="3 4">
    <name type="scientific">Pigmentiphaga daeguensis</name>
    <dbReference type="NCBI Taxonomy" id="414049"/>
    <lineage>
        <taxon>Bacteria</taxon>
        <taxon>Pseudomonadati</taxon>
        <taxon>Pseudomonadota</taxon>
        <taxon>Betaproteobacteria</taxon>
        <taxon>Burkholderiales</taxon>
        <taxon>Alcaligenaceae</taxon>
        <taxon>Pigmentiphaga</taxon>
    </lineage>
</organism>
<dbReference type="Proteomes" id="UP001501706">
    <property type="component" value="Unassembled WGS sequence"/>
</dbReference>
<keyword evidence="4" id="KW-1185">Reference proteome</keyword>
<dbReference type="RefSeq" id="WP_343927491.1">
    <property type="nucleotide sequence ID" value="NZ_BAAAEN010000006.1"/>
</dbReference>
<dbReference type="Pfam" id="PF00111">
    <property type="entry name" value="Fer2"/>
    <property type="match status" value="1"/>
</dbReference>
<reference evidence="3 4" key="1">
    <citation type="journal article" date="2019" name="Int. J. Syst. Evol. Microbiol.">
        <title>The Global Catalogue of Microorganisms (GCM) 10K type strain sequencing project: providing services to taxonomists for standard genome sequencing and annotation.</title>
        <authorList>
            <consortium name="The Broad Institute Genomics Platform"/>
            <consortium name="The Broad Institute Genome Sequencing Center for Infectious Disease"/>
            <person name="Wu L."/>
            <person name="Ma J."/>
        </authorList>
    </citation>
    <scope>NUCLEOTIDE SEQUENCE [LARGE SCALE GENOMIC DNA]</scope>
    <source>
        <strain evidence="3 4">JCM 14330</strain>
    </source>
</reference>
<evidence type="ECO:0000259" key="2">
    <source>
        <dbReference type="PROSITE" id="PS51085"/>
    </source>
</evidence>
<protein>
    <recommendedName>
        <fullName evidence="2">2Fe-2S ferredoxin-type domain-containing protein</fullName>
    </recommendedName>
</protein>
<dbReference type="EMBL" id="BAAAEN010000006">
    <property type="protein sequence ID" value="GAA0504282.1"/>
    <property type="molecule type" value="Genomic_DNA"/>
</dbReference>
<feature type="compositionally biased region" description="Basic and acidic residues" evidence="1">
    <location>
        <begin position="117"/>
        <end position="129"/>
    </location>
</feature>
<dbReference type="InterPro" id="IPR036010">
    <property type="entry name" value="2Fe-2S_ferredoxin-like_sf"/>
</dbReference>
<dbReference type="SUPFAM" id="SSF54292">
    <property type="entry name" value="2Fe-2S ferredoxin-like"/>
    <property type="match status" value="1"/>
</dbReference>
<name>A0ABN1BRW1_9BURK</name>
<dbReference type="InterPro" id="IPR006058">
    <property type="entry name" value="2Fe2S_fd_BS"/>
</dbReference>
<feature type="domain" description="2Fe-2S ferredoxin-type" evidence="2">
    <location>
        <begin position="9"/>
        <end position="100"/>
    </location>
</feature>
<feature type="region of interest" description="Disordered" evidence="1">
    <location>
        <begin position="108"/>
        <end position="129"/>
    </location>
</feature>